<keyword evidence="11" id="KW-1185">Reference proteome</keyword>
<dbReference type="PANTHER" id="PTHR30354">
    <property type="entry name" value="GNT FAMILY GLUCONATE TRANSPORTER"/>
    <property type="match status" value="1"/>
</dbReference>
<feature type="transmembrane region" description="Helical" evidence="9">
    <location>
        <begin position="21"/>
        <end position="40"/>
    </location>
</feature>
<keyword evidence="2" id="KW-0813">Transport</keyword>
<evidence type="ECO:0000256" key="1">
    <source>
        <dbReference type="ARBA" id="ARBA00004651"/>
    </source>
</evidence>
<feature type="transmembrane region" description="Helical" evidence="9">
    <location>
        <begin position="428"/>
        <end position="449"/>
    </location>
</feature>
<feature type="transmembrane region" description="Helical" evidence="9">
    <location>
        <begin position="195"/>
        <end position="215"/>
    </location>
</feature>
<feature type="transmembrane region" description="Helical" evidence="9">
    <location>
        <begin position="346"/>
        <end position="363"/>
    </location>
</feature>
<feature type="transmembrane region" description="Helical" evidence="9">
    <location>
        <begin position="383"/>
        <end position="416"/>
    </location>
</feature>
<evidence type="ECO:0000256" key="2">
    <source>
        <dbReference type="ARBA" id="ARBA00022448"/>
    </source>
</evidence>
<feature type="transmembrane region" description="Helical" evidence="9">
    <location>
        <begin position="308"/>
        <end position="325"/>
    </location>
</feature>
<comment type="similarity">
    <text evidence="7">Belongs to the GntP permease family.</text>
</comment>
<evidence type="ECO:0000256" key="5">
    <source>
        <dbReference type="ARBA" id="ARBA00022989"/>
    </source>
</evidence>
<feature type="region of interest" description="Disordered" evidence="8">
    <location>
        <begin position="236"/>
        <end position="258"/>
    </location>
</feature>
<reference evidence="10 11" key="1">
    <citation type="submission" date="2019-01" db="EMBL/GenBank/DDBJ databases">
        <title>Nocardioides guangzhouensis sp. nov., an actinobacterium isolated from soil.</title>
        <authorList>
            <person name="Fu Y."/>
            <person name="Cai Y."/>
            <person name="Lin Z."/>
            <person name="Chen P."/>
        </authorList>
    </citation>
    <scope>NUCLEOTIDE SEQUENCE [LARGE SCALE GENOMIC DNA]</scope>
    <source>
        <strain evidence="10 11">130</strain>
    </source>
</reference>
<protein>
    <submittedName>
        <fullName evidence="10">Gluconate transporter</fullName>
    </submittedName>
</protein>
<keyword evidence="6 9" id="KW-0472">Membrane</keyword>
<feature type="transmembrane region" description="Helical" evidence="9">
    <location>
        <begin position="75"/>
        <end position="97"/>
    </location>
</feature>
<feature type="transmembrane region" description="Helical" evidence="9">
    <location>
        <begin position="117"/>
        <end position="143"/>
    </location>
</feature>
<evidence type="ECO:0000256" key="4">
    <source>
        <dbReference type="ARBA" id="ARBA00022692"/>
    </source>
</evidence>
<name>A0A4Q4ZBX7_9ACTN</name>
<dbReference type="PIRSF" id="PIRSF002746">
    <property type="entry name" value="Gluconate_transporter"/>
    <property type="match status" value="1"/>
</dbReference>
<evidence type="ECO:0000256" key="6">
    <source>
        <dbReference type="ARBA" id="ARBA00023136"/>
    </source>
</evidence>
<dbReference type="Pfam" id="PF02447">
    <property type="entry name" value="GntP_permease"/>
    <property type="match status" value="1"/>
</dbReference>
<evidence type="ECO:0000256" key="9">
    <source>
        <dbReference type="SAM" id="Phobius"/>
    </source>
</evidence>
<dbReference type="GO" id="GO:0005886">
    <property type="term" value="C:plasma membrane"/>
    <property type="evidence" value="ECO:0007669"/>
    <property type="project" value="UniProtKB-SubCell"/>
</dbReference>
<proteinExistence type="inferred from homology"/>
<accession>A0A4Q4ZBX7</accession>
<dbReference type="PANTHER" id="PTHR30354:SF22">
    <property type="entry name" value="HIGH-AFFINITY GLUCONATE TRANSPORTER"/>
    <property type="match status" value="1"/>
</dbReference>
<feature type="compositionally biased region" description="Gly residues" evidence="8">
    <location>
        <begin position="241"/>
        <end position="252"/>
    </location>
</feature>
<dbReference type="EMBL" id="SDKM01000016">
    <property type="protein sequence ID" value="RYP85497.1"/>
    <property type="molecule type" value="Genomic_DNA"/>
</dbReference>
<evidence type="ECO:0000256" key="3">
    <source>
        <dbReference type="ARBA" id="ARBA00022475"/>
    </source>
</evidence>
<dbReference type="RefSeq" id="WP_134717592.1">
    <property type="nucleotide sequence ID" value="NZ_SDKM01000016.1"/>
</dbReference>
<gene>
    <name evidence="10" type="ORF">EKO23_12085</name>
</gene>
<feature type="transmembrane region" description="Helical" evidence="9">
    <location>
        <begin position="155"/>
        <end position="175"/>
    </location>
</feature>
<organism evidence="10 11">
    <name type="scientific">Nocardioides guangzhouensis</name>
    <dbReference type="NCBI Taxonomy" id="2497878"/>
    <lineage>
        <taxon>Bacteria</taxon>
        <taxon>Bacillati</taxon>
        <taxon>Actinomycetota</taxon>
        <taxon>Actinomycetes</taxon>
        <taxon>Propionibacteriales</taxon>
        <taxon>Nocardioidaceae</taxon>
        <taxon>Nocardioides</taxon>
    </lineage>
</organism>
<feature type="transmembrane region" description="Helical" evidence="9">
    <location>
        <begin position="268"/>
        <end position="288"/>
    </location>
</feature>
<comment type="subcellular location">
    <subcellularLocation>
        <location evidence="1">Cell membrane</location>
        <topology evidence="1">Multi-pass membrane protein</topology>
    </subcellularLocation>
</comment>
<dbReference type="OrthoDB" id="4325159at2"/>
<dbReference type="InterPro" id="IPR003474">
    <property type="entry name" value="Glcn_transporter"/>
</dbReference>
<dbReference type="NCBIfam" id="TIGR00791">
    <property type="entry name" value="gntP"/>
    <property type="match status" value="1"/>
</dbReference>
<dbReference type="GO" id="GO:0015128">
    <property type="term" value="F:gluconate transmembrane transporter activity"/>
    <property type="evidence" value="ECO:0007669"/>
    <property type="project" value="InterPro"/>
</dbReference>
<feature type="transmembrane region" description="Helical" evidence="9">
    <location>
        <begin position="46"/>
        <end position="68"/>
    </location>
</feature>
<comment type="caution">
    <text evidence="10">The sequence shown here is derived from an EMBL/GenBank/DDBJ whole genome shotgun (WGS) entry which is preliminary data.</text>
</comment>
<evidence type="ECO:0000313" key="11">
    <source>
        <dbReference type="Proteomes" id="UP000295198"/>
    </source>
</evidence>
<feature type="transmembrane region" description="Helical" evidence="9">
    <location>
        <begin position="469"/>
        <end position="485"/>
    </location>
</feature>
<evidence type="ECO:0000256" key="8">
    <source>
        <dbReference type="SAM" id="MobiDB-lite"/>
    </source>
</evidence>
<dbReference type="Proteomes" id="UP000295198">
    <property type="component" value="Unassembled WGS sequence"/>
</dbReference>
<dbReference type="AlphaFoldDB" id="A0A4Q4ZBX7"/>
<evidence type="ECO:0000256" key="7">
    <source>
        <dbReference type="ARBA" id="ARBA00049663"/>
    </source>
</evidence>
<sequence>MSTLLLPLAGTDLIEPVASDVRLVTAALLGIAVIVVLITWAKLHPFLALTLGGLTVGVAAGVDLAVAIESFSTGFGTTAAGVGTLIALGAMFGKLLADSGGADQIVDTIVGKAPQRALPWAMAAVGALIGLPMFFEIGLVLLMPVIYLVARRAQLSIITVGIPALAGLSAMHGLVPPHPGPLTAIDYLGADLGTTLALGIAVAVPTIIVSGPLFAKYAGAWVDVPAPDRFETRSTVTAGATSGGGSAGGYAGAAGSADAEEERTRPSFGVTLFTVLLPVVLMMGKALADIFVDDETNTSRQVLDALGTPLVALILSTLVAMFTLGRGSGMGRTEIAKSVESSLPPIAGILLIVAAGGGFKQSLVDTGVGTLVAEWVSQSDFSVLLLAWLVAVLIRLATGSATVATVTTAGLLAPLVDTLSTGETSLMVLAIGAGSVFFSHVNDAGFWLVKEYFGLSVGQTVKTWSLMETFLSVSGLVFVLLLGLVI</sequence>
<keyword evidence="5 9" id="KW-1133">Transmembrane helix</keyword>
<keyword evidence="3" id="KW-1003">Cell membrane</keyword>
<evidence type="ECO:0000313" key="10">
    <source>
        <dbReference type="EMBL" id="RYP85497.1"/>
    </source>
</evidence>
<keyword evidence="4 9" id="KW-0812">Transmembrane</keyword>